<dbReference type="InterPro" id="IPR011990">
    <property type="entry name" value="TPR-like_helical_dom_sf"/>
</dbReference>
<name>A0A141SE52_GELVA</name>
<dbReference type="EMBL" id="KT266787">
    <property type="protein sequence ID" value="AMK96570.1"/>
    <property type="molecule type" value="Genomic_DNA"/>
</dbReference>
<organism evidence="1">
    <name type="scientific">Gelidium vagum</name>
    <name type="common">Red alga</name>
    <dbReference type="NCBI Taxonomy" id="35171"/>
    <lineage>
        <taxon>Eukaryota</taxon>
        <taxon>Rhodophyta</taxon>
        <taxon>Florideophyceae</taxon>
        <taxon>Rhodymeniophycidae</taxon>
        <taxon>Gelidiales</taxon>
        <taxon>Gelidiaceae</taxon>
        <taxon>Gelidium</taxon>
    </lineage>
</organism>
<sequence length="150" mass="17784">MIIIYLILILPICFFLTQEIKRISKFLLILQKDKYILSKPISLINIDQKKVLNLAQAYINRKQWLNCIILLEKYLHDSTNSIDIIEIYKCIGFCYLSKNFYYLAENYYKQGLEKCPTDSNCLQNLKNIYSKNKLNDPIKLKDINYTISLL</sequence>
<accession>A0A141SE52</accession>
<protein>
    <recommendedName>
        <fullName evidence="2">Ycf37</fullName>
    </recommendedName>
</protein>
<gene>
    <name evidence="1" type="primary">ycf37</name>
    <name evidence="1" type="ORF">Gvag_119</name>
</gene>
<keyword evidence="1" id="KW-0934">Plastid</keyword>
<dbReference type="GeneID" id="27216096"/>
<geneLocation type="plastid" evidence="1"/>
<proteinExistence type="predicted"/>
<dbReference type="AlphaFoldDB" id="A0A141SE52"/>
<dbReference type="RefSeq" id="YP_009244328.1">
    <property type="nucleotide sequence ID" value="NC_029859.1"/>
</dbReference>
<evidence type="ECO:0000313" key="1">
    <source>
        <dbReference type="EMBL" id="AMK96570.1"/>
    </source>
</evidence>
<reference evidence="1" key="1">
    <citation type="submission" date="2015-07" db="EMBL/GenBank/DDBJ databases">
        <title>Reconstructing the complex evolutionary history of mobile plasmids in red algal genomes.</title>
        <authorList>
            <person name="Lee J."/>
            <person name="Kim K.M."/>
            <person name="Yang E.C."/>
            <person name="Miller K.A."/>
            <person name="Boo S.M."/>
            <person name="Bhattacharya D."/>
            <person name="Yoon H.S."/>
        </authorList>
    </citation>
    <scope>NUCLEOTIDE SEQUENCE</scope>
</reference>
<evidence type="ECO:0008006" key="2">
    <source>
        <dbReference type="Google" id="ProtNLM"/>
    </source>
</evidence>
<dbReference type="Gene3D" id="1.25.40.10">
    <property type="entry name" value="Tetratricopeptide repeat domain"/>
    <property type="match status" value="1"/>
</dbReference>
<dbReference type="SUPFAM" id="SSF48452">
    <property type="entry name" value="TPR-like"/>
    <property type="match status" value="1"/>
</dbReference>